<dbReference type="EMBL" id="BMAV01007551">
    <property type="protein sequence ID" value="GFY50554.1"/>
    <property type="molecule type" value="Genomic_DNA"/>
</dbReference>
<keyword evidence="2" id="KW-1185">Reference proteome</keyword>
<evidence type="ECO:0000313" key="2">
    <source>
        <dbReference type="Proteomes" id="UP000886998"/>
    </source>
</evidence>
<dbReference type="OrthoDB" id="6468101at2759"/>
<dbReference type="AlphaFoldDB" id="A0A8X7C2Q2"/>
<protein>
    <submittedName>
        <fullName evidence="1">Uncharacterized protein</fullName>
    </submittedName>
</protein>
<name>A0A8X7C2Q2_9ARAC</name>
<accession>A0A8X7C2Q2</accession>
<comment type="caution">
    <text evidence="1">The sequence shown here is derived from an EMBL/GenBank/DDBJ whole genome shotgun (WGS) entry which is preliminary data.</text>
</comment>
<proteinExistence type="predicted"/>
<sequence>MAAIDDNASFRSLEYCFEKLENVLNCARNPSKKLREDARTALGKLKSFISNAYDGSADFKNSDVVSASFVKPSYASIVAL</sequence>
<reference evidence="1" key="1">
    <citation type="submission" date="2020-08" db="EMBL/GenBank/DDBJ databases">
        <title>Multicomponent nature underlies the extraordinary mechanical properties of spider dragline silk.</title>
        <authorList>
            <person name="Kono N."/>
            <person name="Nakamura H."/>
            <person name="Mori M."/>
            <person name="Yoshida Y."/>
            <person name="Ohtoshi R."/>
            <person name="Malay A.D."/>
            <person name="Moran D.A.P."/>
            <person name="Tomita M."/>
            <person name="Numata K."/>
            <person name="Arakawa K."/>
        </authorList>
    </citation>
    <scope>NUCLEOTIDE SEQUENCE</scope>
</reference>
<dbReference type="Proteomes" id="UP000886998">
    <property type="component" value="Unassembled WGS sequence"/>
</dbReference>
<evidence type="ECO:0000313" key="1">
    <source>
        <dbReference type="EMBL" id="GFY50554.1"/>
    </source>
</evidence>
<organism evidence="1 2">
    <name type="scientific">Trichonephila inaurata madagascariensis</name>
    <dbReference type="NCBI Taxonomy" id="2747483"/>
    <lineage>
        <taxon>Eukaryota</taxon>
        <taxon>Metazoa</taxon>
        <taxon>Ecdysozoa</taxon>
        <taxon>Arthropoda</taxon>
        <taxon>Chelicerata</taxon>
        <taxon>Arachnida</taxon>
        <taxon>Araneae</taxon>
        <taxon>Araneomorphae</taxon>
        <taxon>Entelegynae</taxon>
        <taxon>Araneoidea</taxon>
        <taxon>Nephilidae</taxon>
        <taxon>Trichonephila</taxon>
        <taxon>Trichonephila inaurata</taxon>
    </lineage>
</organism>
<gene>
    <name evidence="1" type="ORF">TNIN_15541</name>
</gene>